<evidence type="ECO:0000256" key="2">
    <source>
        <dbReference type="ARBA" id="ARBA00023125"/>
    </source>
</evidence>
<evidence type="ECO:0000259" key="4">
    <source>
        <dbReference type="PROSITE" id="PS01124"/>
    </source>
</evidence>
<dbReference type="AlphaFoldDB" id="A0A518BX24"/>
<dbReference type="Gene3D" id="1.10.10.60">
    <property type="entry name" value="Homeodomain-like"/>
    <property type="match status" value="2"/>
</dbReference>
<dbReference type="GO" id="GO:0043565">
    <property type="term" value="F:sequence-specific DNA binding"/>
    <property type="evidence" value="ECO:0007669"/>
    <property type="project" value="InterPro"/>
</dbReference>
<dbReference type="KEGG" id="mcad:Pan265_13800"/>
<dbReference type="InterPro" id="IPR018060">
    <property type="entry name" value="HTH_AraC"/>
</dbReference>
<evidence type="ECO:0000256" key="3">
    <source>
        <dbReference type="ARBA" id="ARBA00023163"/>
    </source>
</evidence>
<dbReference type="PROSITE" id="PS01124">
    <property type="entry name" value="HTH_ARAC_FAMILY_2"/>
    <property type="match status" value="1"/>
</dbReference>
<dbReference type="InterPro" id="IPR009057">
    <property type="entry name" value="Homeodomain-like_sf"/>
</dbReference>
<proteinExistence type="predicted"/>
<dbReference type="InterPro" id="IPR020449">
    <property type="entry name" value="Tscrpt_reg_AraC-type_HTH"/>
</dbReference>
<dbReference type="PANTHER" id="PTHR46796:SF13">
    <property type="entry name" value="HTH-TYPE TRANSCRIPTIONAL ACTIVATOR RHAS"/>
    <property type="match status" value="1"/>
</dbReference>
<keyword evidence="1" id="KW-0805">Transcription regulation</keyword>
<dbReference type="OrthoDB" id="292662at2"/>
<feature type="domain" description="HTH araC/xylS-type" evidence="4">
    <location>
        <begin position="196"/>
        <end position="294"/>
    </location>
</feature>
<evidence type="ECO:0000313" key="5">
    <source>
        <dbReference type="EMBL" id="QDU71530.1"/>
    </source>
</evidence>
<keyword evidence="6" id="KW-1185">Reference proteome</keyword>
<dbReference type="GO" id="GO:0003700">
    <property type="term" value="F:DNA-binding transcription factor activity"/>
    <property type="evidence" value="ECO:0007669"/>
    <property type="project" value="InterPro"/>
</dbReference>
<dbReference type="EMBL" id="CP036280">
    <property type="protein sequence ID" value="QDU71530.1"/>
    <property type="molecule type" value="Genomic_DNA"/>
</dbReference>
<dbReference type="RefSeq" id="WP_145445675.1">
    <property type="nucleotide sequence ID" value="NZ_CP036280.1"/>
</dbReference>
<dbReference type="Proteomes" id="UP000320386">
    <property type="component" value="Chromosome"/>
</dbReference>
<sequence length="299" mass="33943">MSLTNAQRGRGATSYTMIHYAWYTVMAPVRGMPSPFYVGQGVAHSPLYNSWTVPQEPMPEHVVFKLSLSEGGAVWVGDDMRPLRPGEASFRRVEDTEVHEGYHPDYRGEFEFLGFIFSGQSAVDLLLQMRAKYGAVYSLDLESPVVRRMLAQAREPSHYIRMTSSEGVRFYNDLIVALMEGVEDAETSRFSSQLAEQVEHTIRDNLAHAWTVQELAGEYGVTREHLTRAFTRAYGQAPHSYALELRIQEAARRLRHTDQPVKRIAIDLGFGSQAAFSRAFRRLLNMTPSDYRSVQKKTT</sequence>
<dbReference type="InterPro" id="IPR050204">
    <property type="entry name" value="AraC_XylS_family_regulators"/>
</dbReference>
<organism evidence="5 6">
    <name type="scientific">Mucisphaera calidilacus</name>
    <dbReference type="NCBI Taxonomy" id="2527982"/>
    <lineage>
        <taxon>Bacteria</taxon>
        <taxon>Pseudomonadati</taxon>
        <taxon>Planctomycetota</taxon>
        <taxon>Phycisphaerae</taxon>
        <taxon>Phycisphaerales</taxon>
        <taxon>Phycisphaeraceae</taxon>
        <taxon>Mucisphaera</taxon>
    </lineage>
</organism>
<evidence type="ECO:0000256" key="1">
    <source>
        <dbReference type="ARBA" id="ARBA00023015"/>
    </source>
</evidence>
<dbReference type="InterPro" id="IPR018062">
    <property type="entry name" value="HTH_AraC-typ_CS"/>
</dbReference>
<gene>
    <name evidence="5" type="primary">soxS</name>
    <name evidence="5" type="ORF">Pan265_13800</name>
</gene>
<reference evidence="5 6" key="1">
    <citation type="submission" date="2019-02" db="EMBL/GenBank/DDBJ databases">
        <title>Deep-cultivation of Planctomycetes and their phenomic and genomic characterization uncovers novel biology.</title>
        <authorList>
            <person name="Wiegand S."/>
            <person name="Jogler M."/>
            <person name="Boedeker C."/>
            <person name="Pinto D."/>
            <person name="Vollmers J."/>
            <person name="Rivas-Marin E."/>
            <person name="Kohn T."/>
            <person name="Peeters S.H."/>
            <person name="Heuer A."/>
            <person name="Rast P."/>
            <person name="Oberbeckmann S."/>
            <person name="Bunk B."/>
            <person name="Jeske O."/>
            <person name="Meyerdierks A."/>
            <person name="Storesund J.E."/>
            <person name="Kallscheuer N."/>
            <person name="Luecker S."/>
            <person name="Lage O.M."/>
            <person name="Pohl T."/>
            <person name="Merkel B.J."/>
            <person name="Hornburger P."/>
            <person name="Mueller R.-W."/>
            <person name="Bruemmer F."/>
            <person name="Labrenz M."/>
            <person name="Spormann A.M."/>
            <person name="Op den Camp H."/>
            <person name="Overmann J."/>
            <person name="Amann R."/>
            <person name="Jetten M.S.M."/>
            <person name="Mascher T."/>
            <person name="Medema M.H."/>
            <person name="Devos D.P."/>
            <person name="Kaster A.-K."/>
            <person name="Ovreas L."/>
            <person name="Rohde M."/>
            <person name="Galperin M.Y."/>
            <person name="Jogler C."/>
        </authorList>
    </citation>
    <scope>NUCLEOTIDE SEQUENCE [LARGE SCALE GENOMIC DNA]</scope>
    <source>
        <strain evidence="5 6">Pan265</strain>
    </source>
</reference>
<dbReference type="SMART" id="SM00342">
    <property type="entry name" value="HTH_ARAC"/>
    <property type="match status" value="1"/>
</dbReference>
<keyword evidence="3" id="KW-0804">Transcription</keyword>
<protein>
    <submittedName>
        <fullName evidence="5">Regulatory protein SoxS</fullName>
    </submittedName>
</protein>
<dbReference type="PRINTS" id="PR00032">
    <property type="entry name" value="HTHARAC"/>
</dbReference>
<dbReference type="PANTHER" id="PTHR46796">
    <property type="entry name" value="HTH-TYPE TRANSCRIPTIONAL ACTIVATOR RHAS-RELATED"/>
    <property type="match status" value="1"/>
</dbReference>
<name>A0A518BX24_9BACT</name>
<dbReference type="PROSITE" id="PS00041">
    <property type="entry name" value="HTH_ARAC_FAMILY_1"/>
    <property type="match status" value="1"/>
</dbReference>
<evidence type="ECO:0000313" key="6">
    <source>
        <dbReference type="Proteomes" id="UP000320386"/>
    </source>
</evidence>
<dbReference type="Pfam" id="PF12833">
    <property type="entry name" value="HTH_18"/>
    <property type="match status" value="1"/>
</dbReference>
<keyword evidence="2" id="KW-0238">DNA-binding</keyword>
<accession>A0A518BX24</accession>
<dbReference type="SUPFAM" id="SSF46689">
    <property type="entry name" value="Homeodomain-like"/>
    <property type="match status" value="2"/>
</dbReference>